<evidence type="ECO:0000256" key="1">
    <source>
        <dbReference type="SAM" id="Phobius"/>
    </source>
</evidence>
<dbReference type="Proteomes" id="UP001500058">
    <property type="component" value="Unassembled WGS sequence"/>
</dbReference>
<name>A0ABN3I4D7_9ACTN</name>
<comment type="caution">
    <text evidence="2">The sequence shown here is derived from an EMBL/GenBank/DDBJ whole genome shotgun (WGS) entry which is preliminary data.</text>
</comment>
<keyword evidence="1" id="KW-0472">Membrane</keyword>
<protein>
    <recommendedName>
        <fullName evidence="4">Secreted protein</fullName>
    </recommendedName>
</protein>
<evidence type="ECO:0000313" key="3">
    <source>
        <dbReference type="Proteomes" id="UP001500058"/>
    </source>
</evidence>
<keyword evidence="1" id="KW-1133">Transmembrane helix</keyword>
<proteinExistence type="predicted"/>
<reference evidence="2 3" key="1">
    <citation type="journal article" date="2019" name="Int. J. Syst. Evol. Microbiol.">
        <title>The Global Catalogue of Microorganisms (GCM) 10K type strain sequencing project: providing services to taxonomists for standard genome sequencing and annotation.</title>
        <authorList>
            <consortium name="The Broad Institute Genomics Platform"/>
            <consortium name="The Broad Institute Genome Sequencing Center for Infectious Disease"/>
            <person name="Wu L."/>
            <person name="Ma J."/>
        </authorList>
    </citation>
    <scope>NUCLEOTIDE SEQUENCE [LARGE SCALE GENOMIC DNA]</scope>
    <source>
        <strain evidence="2 3">JCM 6921</strain>
    </source>
</reference>
<evidence type="ECO:0008006" key="4">
    <source>
        <dbReference type="Google" id="ProtNLM"/>
    </source>
</evidence>
<keyword evidence="3" id="KW-1185">Reference proteome</keyword>
<gene>
    <name evidence="2" type="ORF">GCM10010420_19780</name>
</gene>
<organism evidence="2 3">
    <name type="scientific">Streptomyces glaucosporus</name>
    <dbReference type="NCBI Taxonomy" id="284044"/>
    <lineage>
        <taxon>Bacteria</taxon>
        <taxon>Bacillati</taxon>
        <taxon>Actinomycetota</taxon>
        <taxon>Actinomycetes</taxon>
        <taxon>Kitasatosporales</taxon>
        <taxon>Streptomycetaceae</taxon>
        <taxon>Streptomyces</taxon>
    </lineage>
</organism>
<sequence>MSTEPIPHPRAVKALWVLVTVLFSALVAVVAGILAGATGRPFPEVVLQAGGAFAVTLPLCLAVLSALSVL</sequence>
<evidence type="ECO:0000313" key="2">
    <source>
        <dbReference type="EMBL" id="GAA2394574.1"/>
    </source>
</evidence>
<accession>A0ABN3I4D7</accession>
<dbReference type="RefSeq" id="WP_344630522.1">
    <property type="nucleotide sequence ID" value="NZ_BAAATJ010000006.1"/>
</dbReference>
<feature type="transmembrane region" description="Helical" evidence="1">
    <location>
        <begin position="12"/>
        <end position="34"/>
    </location>
</feature>
<dbReference type="EMBL" id="BAAATJ010000006">
    <property type="protein sequence ID" value="GAA2394574.1"/>
    <property type="molecule type" value="Genomic_DNA"/>
</dbReference>
<feature type="transmembrane region" description="Helical" evidence="1">
    <location>
        <begin position="46"/>
        <end position="69"/>
    </location>
</feature>
<keyword evidence="1" id="KW-0812">Transmembrane</keyword>